<gene>
    <name evidence="2" type="ORF">A3224_01300</name>
</gene>
<dbReference type="GeneID" id="76606682"/>
<dbReference type="Proteomes" id="UP000076077">
    <property type="component" value="Chromosome"/>
</dbReference>
<sequence length="172" mass="19731">MDNLGISYKFIKIFLSFIIFLLSMDSNAISIFDTGKVYTFSGISGIIQKDGIPIKNATVVRKVYYQKNKIDKTKTNEVGYFEMPALFERSLLSLLPQEFVVNQFIAITTNGEEHIIWDGVKRIKNENSESRGKPLFVICDIEKEYQVIEVDGQRFITKCKWDVIPDSANKEV</sequence>
<evidence type="ECO:0000259" key="1">
    <source>
        <dbReference type="Pfam" id="PF20598"/>
    </source>
</evidence>
<accession>A0A143HI52</accession>
<protein>
    <recommendedName>
        <fullName evidence="1">DUF6795 domain-containing protein</fullName>
    </recommendedName>
</protein>
<dbReference type="Pfam" id="PF20598">
    <property type="entry name" value="DUF6795"/>
    <property type="match status" value="1"/>
</dbReference>
<dbReference type="AlphaFoldDB" id="A0A143HI52"/>
<dbReference type="EMBL" id="CP014864">
    <property type="protein sequence ID" value="AMX01395.1"/>
    <property type="molecule type" value="Genomic_DNA"/>
</dbReference>
<keyword evidence="3" id="KW-1185">Reference proteome</keyword>
<evidence type="ECO:0000313" key="2">
    <source>
        <dbReference type="EMBL" id="AMX01395.1"/>
    </source>
</evidence>
<evidence type="ECO:0000313" key="3">
    <source>
        <dbReference type="Proteomes" id="UP000076077"/>
    </source>
</evidence>
<dbReference type="RefSeq" id="WP_067150447.1">
    <property type="nucleotide sequence ID" value="NZ_CP014864.1"/>
</dbReference>
<name>A0A143HI52_MICTH</name>
<dbReference type="InterPro" id="IPR046474">
    <property type="entry name" value="DUF6795"/>
</dbReference>
<reference evidence="3" key="1">
    <citation type="submission" date="2016-03" db="EMBL/GenBank/DDBJ databases">
        <authorList>
            <person name="Lee Y.-S."/>
            <person name="Choi Y.-L."/>
        </authorList>
    </citation>
    <scope>NUCLEOTIDE SEQUENCE [LARGE SCALE GENOMIC DNA]</scope>
    <source>
        <strain evidence="3">DAU221</strain>
    </source>
</reference>
<feature type="domain" description="DUF6795" evidence="1">
    <location>
        <begin position="43"/>
        <end position="144"/>
    </location>
</feature>
<dbReference type="KEGG" id="mthd:A3224_01300"/>
<organism evidence="2 3">
    <name type="scientific">Microbulbifer thermotolerans</name>
    <dbReference type="NCBI Taxonomy" id="252514"/>
    <lineage>
        <taxon>Bacteria</taxon>
        <taxon>Pseudomonadati</taxon>
        <taxon>Pseudomonadota</taxon>
        <taxon>Gammaproteobacteria</taxon>
        <taxon>Cellvibrionales</taxon>
        <taxon>Microbulbiferaceae</taxon>
        <taxon>Microbulbifer</taxon>
    </lineage>
</organism>
<proteinExistence type="predicted"/>
<dbReference type="OrthoDB" id="7067959at2"/>